<feature type="transmembrane region" description="Helical" evidence="1">
    <location>
        <begin position="88"/>
        <end position="114"/>
    </location>
</feature>
<dbReference type="PANTHER" id="PTHR30590:SF2">
    <property type="entry name" value="INNER MEMBRANE PROTEIN"/>
    <property type="match status" value="1"/>
</dbReference>
<feature type="transmembrane region" description="Helical" evidence="1">
    <location>
        <begin position="272"/>
        <end position="296"/>
    </location>
</feature>
<accession>A0A418NHX1</accession>
<keyword evidence="1" id="KW-0812">Transmembrane</keyword>
<dbReference type="InterPro" id="IPR007349">
    <property type="entry name" value="DUF418"/>
</dbReference>
<feature type="domain" description="DUF418" evidence="2">
    <location>
        <begin position="223"/>
        <end position="383"/>
    </location>
</feature>
<feature type="transmembrane region" description="Helical" evidence="1">
    <location>
        <begin position="49"/>
        <end position="68"/>
    </location>
</feature>
<dbReference type="InterPro" id="IPR052529">
    <property type="entry name" value="Bact_Transport_Assoc"/>
</dbReference>
<name>A0A418NHX1_9SPHN</name>
<sequence>MGIVLANIVIFGQPITAVMWPGGFIGPDNDPGGWLWIAQFVLIDGKMRGLFTLLFGAGLMLFMEKAWARGATGWLQARRLGWLLMFGLLHYFLLWQGDILTVYALCGLAVLACLRWEVQTKLVAALVVYVVGALLWTALFYYFYLIAETPLGANPMLAEAHTEILAAKGVPVADAATEAALMQDGSWIANVAHRLSEHRFGWLTVLWQVAWETIPLMLLGMALYRMGLFDGRLDPRKQRLWGWAGLLGGAFTTLLLALWVQAKGFTYFTTLFAFLGPSMLTRLPMILGLAALLALWAPRATGWLGQRTVAAGRMAFSNYLGTSFVMLFVFSGWALDLFGRLDRPQLYLVALLSWAIMLAWSKPWLVRFRYGPLEWLWRCLTYGRLFRLRR</sequence>
<feature type="transmembrane region" description="Helical" evidence="1">
    <location>
        <begin position="346"/>
        <end position="365"/>
    </location>
</feature>
<reference evidence="3 4" key="1">
    <citation type="submission" date="2018-08" db="EMBL/GenBank/DDBJ databases">
        <title>Altererythrobacter sp.Ery1 and Ery12, the genome sequencing of novel strains in genus Alterythrobacter.</title>
        <authorList>
            <person name="Cheng H."/>
            <person name="Wu Y.-H."/>
            <person name="Fang C."/>
            <person name="Xu X.-W."/>
        </authorList>
    </citation>
    <scope>NUCLEOTIDE SEQUENCE [LARGE SCALE GENOMIC DNA]</scope>
    <source>
        <strain evidence="3 4">Ery1</strain>
    </source>
</reference>
<dbReference type="Proteomes" id="UP000285092">
    <property type="component" value="Unassembled WGS sequence"/>
</dbReference>
<dbReference type="EMBL" id="QXFK01000016">
    <property type="protein sequence ID" value="RIV78242.1"/>
    <property type="molecule type" value="Genomic_DNA"/>
</dbReference>
<evidence type="ECO:0000259" key="2">
    <source>
        <dbReference type="Pfam" id="PF04235"/>
    </source>
</evidence>
<feature type="transmembrane region" description="Helical" evidence="1">
    <location>
        <begin position="240"/>
        <end position="260"/>
    </location>
</feature>
<dbReference type="AlphaFoldDB" id="A0A418NHX1"/>
<feature type="transmembrane region" description="Helical" evidence="1">
    <location>
        <begin position="126"/>
        <end position="147"/>
    </location>
</feature>
<dbReference type="PANTHER" id="PTHR30590">
    <property type="entry name" value="INNER MEMBRANE PROTEIN"/>
    <property type="match status" value="1"/>
</dbReference>
<evidence type="ECO:0000313" key="3">
    <source>
        <dbReference type="EMBL" id="RIV78242.1"/>
    </source>
</evidence>
<dbReference type="OrthoDB" id="9807744at2"/>
<comment type="caution">
    <text evidence="3">The sequence shown here is derived from an EMBL/GenBank/DDBJ whole genome shotgun (WGS) entry which is preliminary data.</text>
</comment>
<gene>
    <name evidence="3" type="ORF">D2V04_08645</name>
</gene>
<organism evidence="3 4">
    <name type="scientific">Pelagerythrobacter aerophilus</name>
    <dbReference type="NCBI Taxonomy" id="2306995"/>
    <lineage>
        <taxon>Bacteria</taxon>
        <taxon>Pseudomonadati</taxon>
        <taxon>Pseudomonadota</taxon>
        <taxon>Alphaproteobacteria</taxon>
        <taxon>Sphingomonadales</taxon>
        <taxon>Erythrobacteraceae</taxon>
        <taxon>Pelagerythrobacter</taxon>
    </lineage>
</organism>
<keyword evidence="1" id="KW-1133">Transmembrane helix</keyword>
<evidence type="ECO:0000256" key="1">
    <source>
        <dbReference type="SAM" id="Phobius"/>
    </source>
</evidence>
<keyword evidence="4" id="KW-1185">Reference proteome</keyword>
<protein>
    <submittedName>
        <fullName evidence="3">DUF418 domain-containing protein</fullName>
    </submittedName>
</protein>
<dbReference type="Pfam" id="PF04235">
    <property type="entry name" value="DUF418"/>
    <property type="match status" value="1"/>
</dbReference>
<evidence type="ECO:0000313" key="4">
    <source>
        <dbReference type="Proteomes" id="UP000285092"/>
    </source>
</evidence>
<proteinExistence type="predicted"/>
<feature type="transmembrane region" description="Helical" evidence="1">
    <location>
        <begin position="205"/>
        <end position="228"/>
    </location>
</feature>
<keyword evidence="1" id="KW-0472">Membrane</keyword>
<feature type="transmembrane region" description="Helical" evidence="1">
    <location>
        <begin position="316"/>
        <end position="334"/>
    </location>
</feature>